<reference evidence="1 2" key="1">
    <citation type="submission" date="2016-01" db="EMBL/GenBank/DDBJ databases">
        <title>Highly variable Streptococcus oralis are common among viridans streptococci isolated from primates.</title>
        <authorList>
            <person name="Denapaite D."/>
            <person name="Rieger M."/>
            <person name="Koendgen S."/>
            <person name="Brueckner R."/>
            <person name="Ochigava I."/>
            <person name="Kappeler P."/>
            <person name="Maetz-Rensing K."/>
            <person name="Leendertz F."/>
            <person name="Hakenbeck R."/>
        </authorList>
    </citation>
    <scope>NUCLEOTIDE SEQUENCE [LARGE SCALE GENOMIC DNA]</scope>
    <source>
        <strain evidence="1 2">DD17</strain>
    </source>
</reference>
<proteinExistence type="predicted"/>
<dbReference type="EMBL" id="LQZE01000300">
    <property type="protein sequence ID" value="KXU14608.1"/>
    <property type="molecule type" value="Genomic_DNA"/>
</dbReference>
<comment type="caution">
    <text evidence="1">The sequence shown here is derived from an EMBL/GenBank/DDBJ whole genome shotgun (WGS) entry which is preliminary data.</text>
</comment>
<accession>A0A139RIT5</accession>
<gene>
    <name evidence="1" type="ORF">SORDD17_01365</name>
</gene>
<name>A0A139RIT5_STROR</name>
<dbReference type="PATRIC" id="fig|1303.87.peg.1642"/>
<organism evidence="1 2">
    <name type="scientific">Streptococcus oralis</name>
    <dbReference type="NCBI Taxonomy" id="1303"/>
    <lineage>
        <taxon>Bacteria</taxon>
        <taxon>Bacillati</taxon>
        <taxon>Bacillota</taxon>
        <taxon>Bacilli</taxon>
        <taxon>Lactobacillales</taxon>
        <taxon>Streptococcaceae</taxon>
        <taxon>Streptococcus</taxon>
    </lineage>
</organism>
<protein>
    <recommendedName>
        <fullName evidence="3">CopG family transcriptional regulator</fullName>
    </recommendedName>
</protein>
<evidence type="ECO:0008006" key="3">
    <source>
        <dbReference type="Google" id="ProtNLM"/>
    </source>
</evidence>
<sequence>MKGDAKRDKRITIRLTEDEFAFVDEVTAKVGLSKTETILKGVELLDETLDKTK</sequence>
<evidence type="ECO:0000313" key="2">
    <source>
        <dbReference type="Proteomes" id="UP000072989"/>
    </source>
</evidence>
<dbReference type="Proteomes" id="UP000072989">
    <property type="component" value="Unassembled WGS sequence"/>
</dbReference>
<dbReference type="AlphaFoldDB" id="A0A139RIT5"/>
<evidence type="ECO:0000313" key="1">
    <source>
        <dbReference type="EMBL" id="KXU14608.1"/>
    </source>
</evidence>
<dbReference type="RefSeq" id="WP_241735639.1">
    <property type="nucleotide sequence ID" value="NZ_KQ970803.1"/>
</dbReference>